<reference evidence="12 13" key="1">
    <citation type="journal article" date="2014" name="PLoS Genet.">
        <title>Phylogenetically driven sequencing of extremely halophilic archaea reveals strategies for static and dynamic osmo-response.</title>
        <authorList>
            <person name="Becker E.A."/>
            <person name="Seitzer P.M."/>
            <person name="Tritt A."/>
            <person name="Larsen D."/>
            <person name="Krusor M."/>
            <person name="Yao A.I."/>
            <person name="Wu D."/>
            <person name="Madern D."/>
            <person name="Eisen J.A."/>
            <person name="Darling A.E."/>
            <person name="Facciotti M.T."/>
        </authorList>
    </citation>
    <scope>NUCLEOTIDE SEQUENCE [LARGE SCALE GENOMIC DNA]</scope>
    <source>
        <strain evidence="13">ATCC 43099 / DSM 3394 / CCM 3739 / CIP 104546 / IAM 13178 / JCM 8861 / NBRC 102185 / NCIMB 2190 / MS3</strain>
    </source>
</reference>
<evidence type="ECO:0000313" key="13">
    <source>
        <dbReference type="Proteomes" id="UP000011543"/>
    </source>
</evidence>
<evidence type="ECO:0000256" key="1">
    <source>
        <dbReference type="ARBA" id="ARBA00001936"/>
    </source>
</evidence>
<evidence type="ECO:0000256" key="5">
    <source>
        <dbReference type="ARBA" id="ARBA00013013"/>
    </source>
</evidence>
<evidence type="ECO:0000256" key="9">
    <source>
        <dbReference type="ARBA" id="ARBA00022857"/>
    </source>
</evidence>
<evidence type="ECO:0000256" key="3">
    <source>
        <dbReference type="ARBA" id="ARBA00007769"/>
    </source>
</evidence>
<dbReference type="PANTHER" id="PTHR43504:SF1">
    <property type="entry name" value="ISOCITRATE DEHYDROGENASE [NADP]"/>
    <property type="match status" value="1"/>
</dbReference>
<comment type="subunit">
    <text evidence="4">Homodimer.</text>
</comment>
<dbReference type="EMBL" id="AOHS01000023">
    <property type="protein sequence ID" value="ELY32046.1"/>
    <property type="molecule type" value="Genomic_DNA"/>
</dbReference>
<comment type="similarity">
    <text evidence="3">Belongs to the isocitrate and isopropylmalate dehydrogenases family.</text>
</comment>
<keyword evidence="6" id="KW-0816">Tricarboxylic acid cycle</keyword>
<feature type="non-terminal residue" evidence="12">
    <location>
        <position position="71"/>
    </location>
</feature>
<protein>
    <recommendedName>
        <fullName evidence="5">isocitrate dehydrogenase (NADP(+))</fullName>
        <ecNumber evidence="5">1.1.1.42</ecNumber>
    </recommendedName>
</protein>
<evidence type="ECO:0000256" key="11">
    <source>
        <dbReference type="ARBA" id="ARBA00023211"/>
    </source>
</evidence>
<dbReference type="GO" id="GO:0004450">
    <property type="term" value="F:isocitrate dehydrogenase (NADP+) activity"/>
    <property type="evidence" value="ECO:0007669"/>
    <property type="project" value="UniProtKB-EC"/>
</dbReference>
<keyword evidence="11" id="KW-0464">Manganese</keyword>
<dbReference type="InterPro" id="IPR004439">
    <property type="entry name" value="Isocitrate_DH_NADP_dimer_prok"/>
</dbReference>
<comment type="caution">
    <text evidence="12">The sequence shown here is derived from an EMBL/GenBank/DDBJ whole genome shotgun (WGS) entry which is preliminary data.</text>
</comment>
<organism evidence="12 13">
    <name type="scientific">Natrialba magadii (strain ATCC 43099 / DSM 3394 / CCM 3739 / CIP 104546 / IAM 13178 / JCM 8861 / NBRC 102185 / NCIMB 2190 / MS3)</name>
    <name type="common">Natronobacterium magadii</name>
    <dbReference type="NCBI Taxonomy" id="547559"/>
    <lineage>
        <taxon>Archaea</taxon>
        <taxon>Methanobacteriati</taxon>
        <taxon>Methanobacteriota</taxon>
        <taxon>Stenosarchaea group</taxon>
        <taxon>Halobacteria</taxon>
        <taxon>Halobacteriales</taxon>
        <taxon>Natrialbaceae</taxon>
        <taxon>Natrialba</taxon>
    </lineage>
</organism>
<evidence type="ECO:0000256" key="6">
    <source>
        <dbReference type="ARBA" id="ARBA00022532"/>
    </source>
</evidence>
<keyword evidence="9" id="KW-0521">NADP</keyword>
<dbReference type="Gene3D" id="3.40.718.10">
    <property type="entry name" value="Isopropylmalate Dehydrogenase"/>
    <property type="match status" value="1"/>
</dbReference>
<evidence type="ECO:0000256" key="8">
    <source>
        <dbReference type="ARBA" id="ARBA00022842"/>
    </source>
</evidence>
<dbReference type="EC" id="1.1.1.42" evidence="5"/>
<dbReference type="GO" id="GO:0046872">
    <property type="term" value="F:metal ion binding"/>
    <property type="evidence" value="ECO:0007669"/>
    <property type="project" value="UniProtKB-KW"/>
</dbReference>
<gene>
    <name evidence="12" type="ORF">C500_05693</name>
</gene>
<evidence type="ECO:0000256" key="2">
    <source>
        <dbReference type="ARBA" id="ARBA00001946"/>
    </source>
</evidence>
<proteinExistence type="inferred from homology"/>
<dbReference type="Proteomes" id="UP000011543">
    <property type="component" value="Unassembled WGS sequence"/>
</dbReference>
<evidence type="ECO:0000256" key="7">
    <source>
        <dbReference type="ARBA" id="ARBA00022723"/>
    </source>
</evidence>
<evidence type="ECO:0000256" key="10">
    <source>
        <dbReference type="ARBA" id="ARBA00023002"/>
    </source>
</evidence>
<dbReference type="PANTHER" id="PTHR43504">
    <property type="entry name" value="ISOCITRATE DEHYDROGENASE [NADP]"/>
    <property type="match status" value="1"/>
</dbReference>
<evidence type="ECO:0000256" key="4">
    <source>
        <dbReference type="ARBA" id="ARBA00011738"/>
    </source>
</evidence>
<evidence type="ECO:0000313" key="12">
    <source>
        <dbReference type="EMBL" id="ELY32046.1"/>
    </source>
</evidence>
<sequence>MSYDKIEVPEEGEKITLKEGSENELEVPDNPIIPIIHGDGVGSDVGPAAQKVLEAAAEETGREINWMRVYA</sequence>
<accession>L9V4Y8</accession>
<keyword evidence="7" id="KW-0479">Metal-binding</keyword>
<comment type="cofactor">
    <cofactor evidence="2">
        <name>Mg(2+)</name>
        <dbReference type="ChEBI" id="CHEBI:18420"/>
    </cofactor>
</comment>
<dbReference type="SUPFAM" id="SSF53659">
    <property type="entry name" value="Isocitrate/Isopropylmalate dehydrogenase-like"/>
    <property type="match status" value="1"/>
</dbReference>
<comment type="cofactor">
    <cofactor evidence="1">
        <name>Mn(2+)</name>
        <dbReference type="ChEBI" id="CHEBI:29035"/>
    </cofactor>
</comment>
<dbReference type="AlphaFoldDB" id="L9V4Y8"/>
<name>L9V4Y8_NATMM</name>
<dbReference type="GO" id="GO:0006099">
    <property type="term" value="P:tricarboxylic acid cycle"/>
    <property type="evidence" value="ECO:0007669"/>
    <property type="project" value="UniProtKB-KW"/>
</dbReference>
<keyword evidence="8" id="KW-0460">Magnesium</keyword>
<keyword evidence="10" id="KW-0560">Oxidoreductase</keyword>